<comment type="caution">
    <text evidence="3">The sequence shown here is derived from an EMBL/GenBank/DDBJ whole genome shotgun (WGS) entry which is preliminary data.</text>
</comment>
<protein>
    <recommendedName>
        <fullName evidence="2">Ubiquitin-like domain-containing protein</fullName>
    </recommendedName>
</protein>
<keyword evidence="4" id="KW-1185">Reference proteome</keyword>
<dbReference type="Pfam" id="PF22893">
    <property type="entry name" value="ULD_2"/>
    <property type="match status" value="1"/>
</dbReference>
<evidence type="ECO:0000256" key="1">
    <source>
        <dbReference type="SAM" id="MobiDB-lite"/>
    </source>
</evidence>
<feature type="compositionally biased region" description="Basic and acidic residues" evidence="1">
    <location>
        <begin position="291"/>
        <end position="301"/>
    </location>
</feature>
<reference evidence="3 4" key="1">
    <citation type="submission" date="2015-04" db="EMBL/GenBank/DDBJ databases">
        <title>The draft genome sequence of Fusarium langsethiae, a T-2/HT-2 mycotoxin producer.</title>
        <authorList>
            <person name="Lysoe E."/>
            <person name="Divon H.H."/>
            <person name="Terzi V."/>
            <person name="Orru L."/>
            <person name="Lamontanara A."/>
            <person name="Kolseth A.-K."/>
            <person name="Frandsen R.J."/>
            <person name="Nielsen K."/>
            <person name="Thrane U."/>
        </authorList>
    </citation>
    <scope>NUCLEOTIDE SEQUENCE [LARGE SCALE GENOMIC DNA]</scope>
    <source>
        <strain evidence="3 4">Fl201059</strain>
    </source>
</reference>
<sequence length="649" mass="73590">MRAAIAAIKEGIVSIKRGQTPNFHNKSFLQFLPTTLFMGISAMADLNIPGIAQLGSNLSSSLDLQAETCRKARRNGFPKLVSLINSTSSTLQKIHELSQQSPDVFTQVCINDINGLASTCRVLYEGILFLLVNREENHEDGKEIGRMKQDQVESLLSSLMHKNFSGDKTWEWLDPRLEICQQELKQVKFELTLRFLLGSIAKFQLSTAMRSPGDWENERSIRLFAENIAKKRVVYHKRFVQKREKWTGSYEVSLPSEISVEEKGSVVTDSSSVTVAPSPIQVKAVIPDKNESADVGKDIKSEVSNAPPDTAKTTPQEKEDEASPFSDVTSYLNTRSQNWFQRLFSRNSRDEWYYEDIEAYTLHIRNGDKHVAKLPLEEKDIVPTLRKLTKKRFWNKRSSLMEQYASLDRTVRQDVDEAISTAKQKSSREMILVAMSARKTDSSAGVDTRAYYTSEMSITLFFKLGASYAPIYIIDMNNEKWTVPYTSCETVKMMRDLIPKLGRFPINKSHALLNGDYTIFTDDRTTVTPETWDSIRHPGMTLRLNTLSFPPRSSQPWGRPPCPPWAYIACPPPMGPPPKRETMGDVYREMNDLLKLSRPWTPDKETMKHARLGNLLCLWTHAIDHGARDYGDLSEWGDASGTDSCSSVD</sequence>
<organism evidence="3 4">
    <name type="scientific">Fusarium langsethiae</name>
    <dbReference type="NCBI Taxonomy" id="179993"/>
    <lineage>
        <taxon>Eukaryota</taxon>
        <taxon>Fungi</taxon>
        <taxon>Dikarya</taxon>
        <taxon>Ascomycota</taxon>
        <taxon>Pezizomycotina</taxon>
        <taxon>Sordariomycetes</taxon>
        <taxon>Hypocreomycetidae</taxon>
        <taxon>Hypocreales</taxon>
        <taxon>Nectriaceae</taxon>
        <taxon>Fusarium</taxon>
    </lineage>
</organism>
<evidence type="ECO:0000313" key="3">
    <source>
        <dbReference type="EMBL" id="KPA37192.1"/>
    </source>
</evidence>
<accession>A0A0M9EPX8</accession>
<gene>
    <name evidence="3" type="ORF">FLAG1_10009</name>
</gene>
<evidence type="ECO:0000313" key="4">
    <source>
        <dbReference type="Proteomes" id="UP000037904"/>
    </source>
</evidence>
<dbReference type="Proteomes" id="UP000037904">
    <property type="component" value="Unassembled WGS sequence"/>
</dbReference>
<proteinExistence type="predicted"/>
<dbReference type="InterPro" id="IPR054464">
    <property type="entry name" value="ULD_fung"/>
</dbReference>
<feature type="region of interest" description="Disordered" evidence="1">
    <location>
        <begin position="291"/>
        <end position="327"/>
    </location>
</feature>
<dbReference type="AlphaFoldDB" id="A0A0M9EPX8"/>
<feature type="domain" description="Ubiquitin-like" evidence="2">
    <location>
        <begin position="468"/>
        <end position="547"/>
    </location>
</feature>
<dbReference type="EMBL" id="JXCE01000459">
    <property type="protein sequence ID" value="KPA37192.1"/>
    <property type="molecule type" value="Genomic_DNA"/>
</dbReference>
<name>A0A0M9EPX8_FUSLA</name>
<evidence type="ECO:0000259" key="2">
    <source>
        <dbReference type="Pfam" id="PF22893"/>
    </source>
</evidence>